<evidence type="ECO:0000256" key="3">
    <source>
        <dbReference type="ARBA" id="ARBA00023163"/>
    </source>
</evidence>
<proteinExistence type="predicted"/>
<evidence type="ECO:0000313" key="6">
    <source>
        <dbReference type="Proteomes" id="UP000295217"/>
    </source>
</evidence>
<keyword evidence="1" id="KW-0805">Transcription regulation</keyword>
<organism evidence="5 6">
    <name type="scientific">Jiangella aurantiaca</name>
    <dbReference type="NCBI Taxonomy" id="2530373"/>
    <lineage>
        <taxon>Bacteria</taxon>
        <taxon>Bacillati</taxon>
        <taxon>Actinomycetota</taxon>
        <taxon>Actinomycetes</taxon>
        <taxon>Jiangellales</taxon>
        <taxon>Jiangellaceae</taxon>
        <taxon>Jiangella</taxon>
    </lineage>
</organism>
<evidence type="ECO:0000313" key="5">
    <source>
        <dbReference type="EMBL" id="TDD66613.1"/>
    </source>
</evidence>
<accession>A0A4R5A400</accession>
<dbReference type="PROSITE" id="PS51118">
    <property type="entry name" value="HTH_HXLR"/>
    <property type="match status" value="1"/>
</dbReference>
<dbReference type="SUPFAM" id="SSF46785">
    <property type="entry name" value="Winged helix' DNA-binding domain"/>
    <property type="match status" value="1"/>
</dbReference>
<dbReference type="PANTHER" id="PTHR33204">
    <property type="entry name" value="TRANSCRIPTIONAL REGULATOR, MARR FAMILY"/>
    <property type="match status" value="1"/>
</dbReference>
<dbReference type="Proteomes" id="UP000295217">
    <property type="component" value="Unassembled WGS sequence"/>
</dbReference>
<dbReference type="InterPro" id="IPR036390">
    <property type="entry name" value="WH_DNA-bd_sf"/>
</dbReference>
<dbReference type="Gene3D" id="1.10.10.10">
    <property type="entry name" value="Winged helix-like DNA-binding domain superfamily/Winged helix DNA-binding domain"/>
    <property type="match status" value="1"/>
</dbReference>
<dbReference type="AlphaFoldDB" id="A0A4R5A400"/>
<dbReference type="OrthoDB" id="3481682at2"/>
<dbReference type="PANTHER" id="PTHR33204:SF18">
    <property type="entry name" value="TRANSCRIPTIONAL REGULATORY PROTEIN"/>
    <property type="match status" value="1"/>
</dbReference>
<dbReference type="InterPro" id="IPR036388">
    <property type="entry name" value="WH-like_DNA-bd_sf"/>
</dbReference>
<keyword evidence="3" id="KW-0804">Transcription</keyword>
<name>A0A4R5A400_9ACTN</name>
<dbReference type="Pfam" id="PF01638">
    <property type="entry name" value="HxlR"/>
    <property type="match status" value="1"/>
</dbReference>
<keyword evidence="6" id="KW-1185">Reference proteome</keyword>
<reference evidence="5 6" key="1">
    <citation type="submission" date="2019-02" db="EMBL/GenBank/DDBJ databases">
        <title>Draft genome sequences of novel Actinobacteria.</title>
        <authorList>
            <person name="Sahin N."/>
            <person name="Ay H."/>
            <person name="Saygin H."/>
        </authorList>
    </citation>
    <scope>NUCLEOTIDE SEQUENCE [LARGE SCALE GENOMIC DNA]</scope>
    <source>
        <strain evidence="5 6">8K307</strain>
    </source>
</reference>
<gene>
    <name evidence="5" type="ORF">E1262_21620</name>
</gene>
<comment type="caution">
    <text evidence="5">The sequence shown here is derived from an EMBL/GenBank/DDBJ whole genome shotgun (WGS) entry which is preliminary data.</text>
</comment>
<evidence type="ECO:0000256" key="1">
    <source>
        <dbReference type="ARBA" id="ARBA00023015"/>
    </source>
</evidence>
<dbReference type="GO" id="GO:0003677">
    <property type="term" value="F:DNA binding"/>
    <property type="evidence" value="ECO:0007669"/>
    <property type="project" value="UniProtKB-KW"/>
</dbReference>
<protein>
    <submittedName>
        <fullName evidence="5">Transcriptional regulator</fullName>
    </submittedName>
</protein>
<sequence length="64" mass="7293">MPWLERDGSVLRRYHAEVPPRAEYEITEQGRSLQPVFAALGEWSAARMPAVEAARVRYTGPLPR</sequence>
<evidence type="ECO:0000259" key="4">
    <source>
        <dbReference type="PROSITE" id="PS51118"/>
    </source>
</evidence>
<keyword evidence="2" id="KW-0238">DNA-binding</keyword>
<dbReference type="EMBL" id="SMLB01000037">
    <property type="protein sequence ID" value="TDD66613.1"/>
    <property type="molecule type" value="Genomic_DNA"/>
</dbReference>
<dbReference type="InterPro" id="IPR002577">
    <property type="entry name" value="HTH_HxlR"/>
</dbReference>
<evidence type="ECO:0000256" key="2">
    <source>
        <dbReference type="ARBA" id="ARBA00023125"/>
    </source>
</evidence>
<feature type="domain" description="HTH hxlR-type" evidence="4">
    <location>
        <begin position="1"/>
        <end position="52"/>
    </location>
</feature>